<organism evidence="1">
    <name type="scientific">Spodoptera frugiperda</name>
    <name type="common">Fall armyworm</name>
    <dbReference type="NCBI Taxonomy" id="7108"/>
    <lineage>
        <taxon>Eukaryota</taxon>
        <taxon>Metazoa</taxon>
        <taxon>Ecdysozoa</taxon>
        <taxon>Arthropoda</taxon>
        <taxon>Hexapoda</taxon>
        <taxon>Insecta</taxon>
        <taxon>Pterygota</taxon>
        <taxon>Neoptera</taxon>
        <taxon>Endopterygota</taxon>
        <taxon>Lepidoptera</taxon>
        <taxon>Glossata</taxon>
        <taxon>Ditrysia</taxon>
        <taxon>Noctuoidea</taxon>
        <taxon>Noctuidae</taxon>
        <taxon>Amphipyrinae</taxon>
        <taxon>Spodoptera</taxon>
    </lineage>
</organism>
<gene>
    <name evidence="1" type="ORF">SFRICE_040656</name>
</gene>
<sequence length="78" mass="8847">MKVMNKLDVLFLREEYHPMTSPVLTEARGSVRLLLTKTHPFPTPAFRAGAPINPPGCQKWKIFIDDYTDVIFVSTVLS</sequence>
<dbReference type="AlphaFoldDB" id="A0A2H1WKX0"/>
<dbReference type="EMBL" id="ODYU01009354">
    <property type="protein sequence ID" value="SOQ53723.1"/>
    <property type="molecule type" value="Genomic_DNA"/>
</dbReference>
<protein>
    <submittedName>
        <fullName evidence="1">SFRICE_040656</fullName>
    </submittedName>
</protein>
<accession>A0A2H1WKX0</accession>
<name>A0A2H1WKX0_SPOFR</name>
<evidence type="ECO:0000313" key="1">
    <source>
        <dbReference type="EMBL" id="SOQ53723.1"/>
    </source>
</evidence>
<proteinExistence type="predicted"/>
<reference evidence="1" key="1">
    <citation type="submission" date="2016-07" db="EMBL/GenBank/DDBJ databases">
        <authorList>
            <person name="Bretaudeau A."/>
        </authorList>
    </citation>
    <scope>NUCLEOTIDE SEQUENCE</scope>
    <source>
        <strain evidence="1">Rice</strain>
        <tissue evidence="1">Whole body</tissue>
    </source>
</reference>